<feature type="transmembrane region" description="Helical" evidence="1">
    <location>
        <begin position="12"/>
        <end position="30"/>
    </location>
</feature>
<keyword evidence="1" id="KW-0812">Transmembrane</keyword>
<dbReference type="OrthoDB" id="2922454at2"/>
<protein>
    <submittedName>
        <fullName evidence="2">Uncharacterized protein</fullName>
    </submittedName>
</protein>
<dbReference type="EMBL" id="JJRY01000003">
    <property type="protein sequence ID" value="KEF39544.1"/>
    <property type="molecule type" value="Genomic_DNA"/>
</dbReference>
<name>A0A072NPF2_SCHAZ</name>
<keyword evidence="1" id="KW-1133">Transmembrane helix</keyword>
<accession>A0A072NPF2</accession>
<organism evidence="2 3">
    <name type="scientific">Schinkia azotoformans MEV2011</name>
    <dbReference type="NCBI Taxonomy" id="1348973"/>
    <lineage>
        <taxon>Bacteria</taxon>
        <taxon>Bacillati</taxon>
        <taxon>Bacillota</taxon>
        <taxon>Bacilli</taxon>
        <taxon>Bacillales</taxon>
        <taxon>Bacillaceae</taxon>
        <taxon>Calidifontibacillus/Schinkia group</taxon>
        <taxon>Schinkia</taxon>
    </lineage>
</organism>
<sequence length="88" mass="10077">MGNEKLRTINKLQITSLVLTIILTFVPTVGHDDFGKYFGVPLQSLSYHEGRAYGGVDVNMWTLIANFFIIYFLCKMGLKVWMSIFKKP</sequence>
<feature type="transmembrane region" description="Helical" evidence="1">
    <location>
        <begin position="58"/>
        <end position="78"/>
    </location>
</feature>
<dbReference type="RefSeq" id="WP_035194210.1">
    <property type="nucleotide sequence ID" value="NZ_JJRY01000003.1"/>
</dbReference>
<reference evidence="2 3" key="1">
    <citation type="submission" date="2014-04" db="EMBL/GenBank/DDBJ databases">
        <title>Draft genome sequence of Bacillus azotoformans MEV2011, a (co-) denitrifying strain unable to grow in the presence of oxygen.</title>
        <authorList>
            <person name="Nielsen M."/>
            <person name="Schreiber L."/>
            <person name="Finster K."/>
            <person name="Schramm A."/>
        </authorList>
    </citation>
    <scope>NUCLEOTIDE SEQUENCE [LARGE SCALE GENOMIC DNA]</scope>
    <source>
        <strain evidence="2 3">MEV2011</strain>
    </source>
</reference>
<gene>
    <name evidence="2" type="ORF">M670_01317</name>
</gene>
<evidence type="ECO:0000256" key="1">
    <source>
        <dbReference type="SAM" id="Phobius"/>
    </source>
</evidence>
<comment type="caution">
    <text evidence="2">The sequence shown here is derived from an EMBL/GenBank/DDBJ whole genome shotgun (WGS) entry which is preliminary data.</text>
</comment>
<proteinExistence type="predicted"/>
<evidence type="ECO:0000313" key="2">
    <source>
        <dbReference type="EMBL" id="KEF39544.1"/>
    </source>
</evidence>
<keyword evidence="1" id="KW-0472">Membrane</keyword>
<dbReference type="Proteomes" id="UP000027936">
    <property type="component" value="Unassembled WGS sequence"/>
</dbReference>
<dbReference type="AlphaFoldDB" id="A0A072NPF2"/>
<evidence type="ECO:0000313" key="3">
    <source>
        <dbReference type="Proteomes" id="UP000027936"/>
    </source>
</evidence>